<feature type="domain" description="HTH hxlR-type" evidence="4">
    <location>
        <begin position="19"/>
        <end position="118"/>
    </location>
</feature>
<dbReference type="PANTHER" id="PTHR33204">
    <property type="entry name" value="TRANSCRIPTIONAL REGULATOR, MARR FAMILY"/>
    <property type="match status" value="1"/>
</dbReference>
<keyword evidence="2" id="KW-0238">DNA-binding</keyword>
<dbReference type="GO" id="GO:0003677">
    <property type="term" value="F:DNA binding"/>
    <property type="evidence" value="ECO:0007669"/>
    <property type="project" value="UniProtKB-KW"/>
</dbReference>
<keyword evidence="3" id="KW-0804">Transcription</keyword>
<dbReference type="SUPFAM" id="SSF46785">
    <property type="entry name" value="Winged helix' DNA-binding domain"/>
    <property type="match status" value="1"/>
</dbReference>
<protein>
    <submittedName>
        <fullName evidence="5">Transcriptional regulator</fullName>
    </submittedName>
</protein>
<proteinExistence type="predicted"/>
<keyword evidence="6" id="KW-1185">Reference proteome</keyword>
<comment type="caution">
    <text evidence="5">The sequence shown here is derived from an EMBL/GenBank/DDBJ whole genome shotgun (WGS) entry which is preliminary data.</text>
</comment>
<organism evidence="5 6">
    <name type="scientific">Chitinophaga flava</name>
    <dbReference type="NCBI Taxonomy" id="2259036"/>
    <lineage>
        <taxon>Bacteria</taxon>
        <taxon>Pseudomonadati</taxon>
        <taxon>Bacteroidota</taxon>
        <taxon>Chitinophagia</taxon>
        <taxon>Chitinophagales</taxon>
        <taxon>Chitinophagaceae</taxon>
        <taxon>Chitinophaga</taxon>
    </lineage>
</organism>
<dbReference type="AlphaFoldDB" id="A0A365Y2D3"/>
<dbReference type="Pfam" id="PF01638">
    <property type="entry name" value="HxlR"/>
    <property type="match status" value="1"/>
</dbReference>
<reference evidence="5 6" key="1">
    <citation type="submission" date="2018-05" db="EMBL/GenBank/DDBJ databases">
        <title>Chitinophaga sp. K3CV102501T nov., isolated from isolated from a monsoon evergreen broad-leaved forest soil.</title>
        <authorList>
            <person name="Lv Y."/>
        </authorList>
    </citation>
    <scope>NUCLEOTIDE SEQUENCE [LARGE SCALE GENOMIC DNA]</scope>
    <source>
        <strain evidence="5 6">GDMCC 1.1325</strain>
    </source>
</reference>
<dbReference type="PANTHER" id="PTHR33204:SF18">
    <property type="entry name" value="TRANSCRIPTIONAL REGULATORY PROTEIN"/>
    <property type="match status" value="1"/>
</dbReference>
<sequence length="120" mass="13566">MRKENSSNAINRQFLSESCILNAAVDAFSGRWIPQIIYSISEGLNRFHLLKNELPNISEQVLGRKLKELEKEGIIIKEVIPDTVPVGVCYILTGKGKDLLPIFVSICEWGKKYVVENEMS</sequence>
<dbReference type="PROSITE" id="PS51118">
    <property type="entry name" value="HTH_HXLR"/>
    <property type="match status" value="1"/>
</dbReference>
<name>A0A365Y2D3_9BACT</name>
<dbReference type="Gene3D" id="1.10.10.10">
    <property type="entry name" value="Winged helix-like DNA-binding domain superfamily/Winged helix DNA-binding domain"/>
    <property type="match status" value="1"/>
</dbReference>
<keyword evidence="1" id="KW-0805">Transcription regulation</keyword>
<dbReference type="EMBL" id="QFFJ01000001">
    <property type="protein sequence ID" value="RBL92035.1"/>
    <property type="molecule type" value="Genomic_DNA"/>
</dbReference>
<dbReference type="InterPro" id="IPR036388">
    <property type="entry name" value="WH-like_DNA-bd_sf"/>
</dbReference>
<evidence type="ECO:0000256" key="3">
    <source>
        <dbReference type="ARBA" id="ARBA00023163"/>
    </source>
</evidence>
<accession>A0A365Y2D3</accession>
<dbReference type="OrthoDB" id="7678715at2"/>
<evidence type="ECO:0000256" key="1">
    <source>
        <dbReference type="ARBA" id="ARBA00023015"/>
    </source>
</evidence>
<gene>
    <name evidence="5" type="ORF">DF182_05415</name>
</gene>
<dbReference type="InterPro" id="IPR002577">
    <property type="entry name" value="HTH_HxlR"/>
</dbReference>
<dbReference type="Proteomes" id="UP000253410">
    <property type="component" value="Unassembled WGS sequence"/>
</dbReference>
<dbReference type="RefSeq" id="WP_113614637.1">
    <property type="nucleotide sequence ID" value="NZ_QFFJ01000001.1"/>
</dbReference>
<evidence type="ECO:0000313" key="6">
    <source>
        <dbReference type="Proteomes" id="UP000253410"/>
    </source>
</evidence>
<evidence type="ECO:0000313" key="5">
    <source>
        <dbReference type="EMBL" id="RBL92035.1"/>
    </source>
</evidence>
<evidence type="ECO:0000256" key="2">
    <source>
        <dbReference type="ARBA" id="ARBA00023125"/>
    </source>
</evidence>
<dbReference type="InterPro" id="IPR036390">
    <property type="entry name" value="WH_DNA-bd_sf"/>
</dbReference>
<evidence type="ECO:0000259" key="4">
    <source>
        <dbReference type="PROSITE" id="PS51118"/>
    </source>
</evidence>